<evidence type="ECO:0000256" key="3">
    <source>
        <dbReference type="ARBA" id="ARBA00022679"/>
    </source>
</evidence>
<dbReference type="OrthoDB" id="9808602at2"/>
<comment type="caution">
    <text evidence="9">The sequence shown here is derived from an EMBL/GenBank/DDBJ whole genome shotgun (WGS) entry which is preliminary data.</text>
</comment>
<evidence type="ECO:0000313" key="10">
    <source>
        <dbReference type="Proteomes" id="UP000077013"/>
    </source>
</evidence>
<dbReference type="RefSeq" id="WP_068590576.1">
    <property type="nucleotide sequence ID" value="NZ_LRXL01000026.1"/>
</dbReference>
<evidence type="ECO:0000256" key="6">
    <source>
        <dbReference type="ARBA" id="ARBA00023136"/>
    </source>
</evidence>
<dbReference type="AlphaFoldDB" id="A0A167J120"/>
<dbReference type="InterPro" id="IPR003362">
    <property type="entry name" value="Bact_transf"/>
</dbReference>
<evidence type="ECO:0000313" key="9">
    <source>
        <dbReference type="EMBL" id="OAB80216.1"/>
    </source>
</evidence>
<feature type="transmembrane region" description="Helical" evidence="7">
    <location>
        <begin position="38"/>
        <end position="58"/>
    </location>
</feature>
<dbReference type="GO" id="GO:0016780">
    <property type="term" value="F:phosphotransferase activity, for other substituted phosphate groups"/>
    <property type="evidence" value="ECO:0007669"/>
    <property type="project" value="TreeGrafter"/>
</dbReference>
<sequence length="451" mass="53224">MIFKRGRYSGYLRPISYVIDLLIIHVLAHQFFERNFEYLNYIIFISLAWIILSIKSNFYEIYRFTHVAKIMSLIGKQSVIFLLIVFAFFGYYNQVTKEPLTIFTYILWVMGLITIVKFSIYYVLKKYRKSFKGNVRRVVIIGLNQKTDQLRKFFNDNPEYGYNLVHIFDLKGPNRNTIEACFDYIIEHKIDEIYSSVAEIGNRDLVKLIDFADNNLKIVKFLPDNKEIYSKKLDFTYYGFLPILSMRKIPMDEPFNKFVKRTFDICLSLIVIIGILSWLTPILGIIIKLESKGPVFFKQKRNGLDYQEFFCYKFRSMKPNPLADLHQVKKGDERITKVGKIIRKTSMDELPQFINVLKGEMSVVGPRPHMVSHTHMYAERIDKFMVRHFIKPGITGLAQVSGFRGEVEDDSDIINRVKYDIFYLENWSLFLDLKIVFQTIYNALRGEEKAY</sequence>
<feature type="transmembrane region" description="Helical" evidence="7">
    <location>
        <begin position="12"/>
        <end position="32"/>
    </location>
</feature>
<dbReference type="STRING" id="1763537.ULVI_05635"/>
<dbReference type="GO" id="GO:0016020">
    <property type="term" value="C:membrane"/>
    <property type="evidence" value="ECO:0007669"/>
    <property type="project" value="UniProtKB-SubCell"/>
</dbReference>
<dbReference type="NCBIfam" id="TIGR03025">
    <property type="entry name" value="EPS_sugtrans"/>
    <property type="match status" value="1"/>
</dbReference>
<evidence type="ECO:0000256" key="7">
    <source>
        <dbReference type="SAM" id="Phobius"/>
    </source>
</evidence>
<evidence type="ECO:0000256" key="2">
    <source>
        <dbReference type="ARBA" id="ARBA00006464"/>
    </source>
</evidence>
<dbReference type="Pfam" id="PF02397">
    <property type="entry name" value="Bac_transf"/>
    <property type="match status" value="1"/>
</dbReference>
<dbReference type="PANTHER" id="PTHR30576">
    <property type="entry name" value="COLANIC BIOSYNTHESIS UDP-GLUCOSE LIPID CARRIER TRANSFERASE"/>
    <property type="match status" value="1"/>
</dbReference>
<dbReference type="Pfam" id="PF13727">
    <property type="entry name" value="CoA_binding_3"/>
    <property type="match status" value="1"/>
</dbReference>
<feature type="transmembrane region" description="Helical" evidence="7">
    <location>
        <begin position="102"/>
        <end position="124"/>
    </location>
</feature>
<reference evidence="9 10" key="1">
    <citation type="submission" date="2016-02" db="EMBL/GenBank/DDBJ databases">
        <title>Ulvibacter sp. LPB0005, isolated from Thais luteostoma.</title>
        <authorList>
            <person name="Shin S.-K."/>
            <person name="Yi H."/>
        </authorList>
    </citation>
    <scope>NUCLEOTIDE SEQUENCE [LARGE SCALE GENOMIC DNA]</scope>
    <source>
        <strain evidence="9 10">LPB0005</strain>
    </source>
</reference>
<protein>
    <submittedName>
        <fullName evidence="9">Undecaprenyl-phosphate glucose phosphotransferase</fullName>
    </submittedName>
</protein>
<keyword evidence="4 7" id="KW-0812">Transmembrane</keyword>
<organism evidence="9 10">
    <name type="scientific">Cochleicola gelatinilyticus</name>
    <dbReference type="NCBI Taxonomy" id="1763537"/>
    <lineage>
        <taxon>Bacteria</taxon>
        <taxon>Pseudomonadati</taxon>
        <taxon>Bacteroidota</taxon>
        <taxon>Flavobacteriia</taxon>
        <taxon>Flavobacteriales</taxon>
        <taxon>Flavobacteriaceae</taxon>
        <taxon>Cochleicola</taxon>
    </lineage>
</organism>
<comment type="similarity">
    <text evidence="2">Belongs to the bacterial sugar transferase family.</text>
</comment>
<proteinExistence type="inferred from homology"/>
<accession>A0A167J120</accession>
<keyword evidence="10" id="KW-1185">Reference proteome</keyword>
<dbReference type="Proteomes" id="UP000077013">
    <property type="component" value="Unassembled WGS sequence"/>
</dbReference>
<name>A0A167J120_9FLAO</name>
<keyword evidence="5 7" id="KW-1133">Transmembrane helix</keyword>
<feature type="domain" description="Bacterial sugar transferase" evidence="8">
    <location>
        <begin position="260"/>
        <end position="444"/>
    </location>
</feature>
<evidence type="ECO:0000256" key="4">
    <source>
        <dbReference type="ARBA" id="ARBA00022692"/>
    </source>
</evidence>
<feature type="transmembrane region" description="Helical" evidence="7">
    <location>
        <begin position="265"/>
        <end position="287"/>
    </location>
</feature>
<evidence type="ECO:0000256" key="5">
    <source>
        <dbReference type="ARBA" id="ARBA00022989"/>
    </source>
</evidence>
<evidence type="ECO:0000259" key="8">
    <source>
        <dbReference type="Pfam" id="PF02397"/>
    </source>
</evidence>
<feature type="transmembrane region" description="Helical" evidence="7">
    <location>
        <begin position="70"/>
        <end position="90"/>
    </location>
</feature>
<keyword evidence="6 7" id="KW-0472">Membrane</keyword>
<dbReference type="EMBL" id="LRXL01000026">
    <property type="protein sequence ID" value="OAB80216.1"/>
    <property type="molecule type" value="Genomic_DNA"/>
</dbReference>
<gene>
    <name evidence="9" type="ORF">ULVI_05635</name>
</gene>
<comment type="subcellular location">
    <subcellularLocation>
        <location evidence="1">Membrane</location>
        <topology evidence="1">Multi-pass membrane protein</topology>
    </subcellularLocation>
</comment>
<evidence type="ECO:0000256" key="1">
    <source>
        <dbReference type="ARBA" id="ARBA00004141"/>
    </source>
</evidence>
<keyword evidence="3 9" id="KW-0808">Transferase</keyword>
<dbReference type="InterPro" id="IPR017475">
    <property type="entry name" value="EPS_sugar_tfrase"/>
</dbReference>
<dbReference type="PANTHER" id="PTHR30576:SF0">
    <property type="entry name" value="UNDECAPRENYL-PHOSPHATE N-ACETYLGALACTOSAMINYL 1-PHOSPHATE TRANSFERASE-RELATED"/>
    <property type="match status" value="1"/>
</dbReference>